<feature type="non-terminal residue" evidence="1">
    <location>
        <position position="84"/>
    </location>
</feature>
<dbReference type="Gene3D" id="2.40.50.140">
    <property type="entry name" value="Nucleic acid-binding proteins"/>
    <property type="match status" value="1"/>
</dbReference>
<dbReference type="InterPro" id="IPR012340">
    <property type="entry name" value="NA-bd_OB-fold"/>
</dbReference>
<evidence type="ECO:0000313" key="1">
    <source>
        <dbReference type="EMBL" id="CAE7655583.1"/>
    </source>
</evidence>
<dbReference type="OrthoDB" id="444980at2759"/>
<accession>A0A812VRX3</accession>
<evidence type="ECO:0008006" key="3">
    <source>
        <dbReference type="Google" id="ProtNLM"/>
    </source>
</evidence>
<feature type="non-terminal residue" evidence="1">
    <location>
        <position position="1"/>
    </location>
</feature>
<dbReference type="Proteomes" id="UP000649617">
    <property type="component" value="Unassembled WGS sequence"/>
</dbReference>
<proteinExistence type="predicted"/>
<evidence type="ECO:0000313" key="2">
    <source>
        <dbReference type="Proteomes" id="UP000649617"/>
    </source>
</evidence>
<sequence length="84" mass="9531">HKDLCIGDKVRFSAKVGKQGRAEAVQLEPFREIEDDGEDGPEMIGTIKSFDESSGYGFIHGTRITQEYGRDVFLHRKQLKSFKV</sequence>
<keyword evidence="2" id="KW-1185">Reference proteome</keyword>
<dbReference type="AlphaFoldDB" id="A0A812VRX3"/>
<dbReference type="EMBL" id="CAJNIZ010043254">
    <property type="protein sequence ID" value="CAE7655583.1"/>
    <property type="molecule type" value="Genomic_DNA"/>
</dbReference>
<comment type="caution">
    <text evidence="1">The sequence shown here is derived from an EMBL/GenBank/DDBJ whole genome shotgun (WGS) entry which is preliminary data.</text>
</comment>
<organism evidence="1 2">
    <name type="scientific">Symbiodinium pilosum</name>
    <name type="common">Dinoflagellate</name>
    <dbReference type="NCBI Taxonomy" id="2952"/>
    <lineage>
        <taxon>Eukaryota</taxon>
        <taxon>Sar</taxon>
        <taxon>Alveolata</taxon>
        <taxon>Dinophyceae</taxon>
        <taxon>Suessiales</taxon>
        <taxon>Symbiodiniaceae</taxon>
        <taxon>Symbiodinium</taxon>
    </lineage>
</organism>
<gene>
    <name evidence="1" type="ORF">SPIL2461_LOCUS17607</name>
</gene>
<name>A0A812VRX3_SYMPI</name>
<reference evidence="1" key="1">
    <citation type="submission" date="2021-02" db="EMBL/GenBank/DDBJ databases">
        <authorList>
            <person name="Dougan E. K."/>
            <person name="Rhodes N."/>
            <person name="Thang M."/>
            <person name="Chan C."/>
        </authorList>
    </citation>
    <scope>NUCLEOTIDE SEQUENCE</scope>
</reference>
<dbReference type="SUPFAM" id="SSF50249">
    <property type="entry name" value="Nucleic acid-binding proteins"/>
    <property type="match status" value="1"/>
</dbReference>
<protein>
    <recommendedName>
        <fullName evidence="3">CSD domain-containing protein</fullName>
    </recommendedName>
</protein>